<feature type="transmembrane region" description="Helical" evidence="1">
    <location>
        <begin position="88"/>
        <end position="113"/>
    </location>
</feature>
<feature type="transmembrane region" description="Helical" evidence="1">
    <location>
        <begin position="285"/>
        <end position="304"/>
    </location>
</feature>
<keyword evidence="1" id="KW-1133">Transmembrane helix</keyword>
<feature type="transmembrane region" description="Helical" evidence="1">
    <location>
        <begin position="178"/>
        <end position="208"/>
    </location>
</feature>
<feature type="transmembrane region" description="Helical" evidence="1">
    <location>
        <begin position="148"/>
        <end position="166"/>
    </location>
</feature>
<feature type="transmembrane region" description="Helical" evidence="1">
    <location>
        <begin position="348"/>
        <end position="369"/>
    </location>
</feature>
<dbReference type="RefSeq" id="WP_075072618.1">
    <property type="nucleotide sequence ID" value="NZ_DF967972.1"/>
</dbReference>
<dbReference type="EMBL" id="DF967972">
    <property type="protein sequence ID" value="GAP13270.1"/>
    <property type="molecule type" value="Genomic_DNA"/>
</dbReference>
<feature type="transmembrane region" description="Helical" evidence="1">
    <location>
        <begin position="316"/>
        <end position="336"/>
    </location>
</feature>
<accession>A0A0S7BFK0</accession>
<evidence type="ECO:0000256" key="1">
    <source>
        <dbReference type="SAM" id="Phobius"/>
    </source>
</evidence>
<protein>
    <recommendedName>
        <fullName evidence="4">4-amino-4-deoxy-L-arabinose transferase</fullName>
    </recommendedName>
</protein>
<evidence type="ECO:0000313" key="3">
    <source>
        <dbReference type="Proteomes" id="UP000055060"/>
    </source>
</evidence>
<organism evidence="2">
    <name type="scientific">Longilinea arvoryzae</name>
    <dbReference type="NCBI Taxonomy" id="360412"/>
    <lineage>
        <taxon>Bacteria</taxon>
        <taxon>Bacillati</taxon>
        <taxon>Chloroflexota</taxon>
        <taxon>Anaerolineae</taxon>
        <taxon>Anaerolineales</taxon>
        <taxon>Anaerolineaceae</taxon>
        <taxon>Longilinea</taxon>
    </lineage>
</organism>
<dbReference type="AlphaFoldDB" id="A0A0S7BFK0"/>
<feature type="transmembrane region" description="Helical" evidence="1">
    <location>
        <begin position="120"/>
        <end position="142"/>
    </location>
</feature>
<keyword evidence="3" id="KW-1185">Reference proteome</keyword>
<feature type="transmembrane region" description="Helical" evidence="1">
    <location>
        <begin position="12"/>
        <end position="29"/>
    </location>
</feature>
<feature type="transmembrane region" description="Helical" evidence="1">
    <location>
        <begin position="214"/>
        <end position="233"/>
    </location>
</feature>
<gene>
    <name evidence="2" type="ORF">LARV_01023</name>
</gene>
<reference evidence="2" key="1">
    <citation type="submission" date="2015-07" db="EMBL/GenBank/DDBJ databases">
        <title>Draft Genome Sequences of Anaerolinea thermolimosa IMO-1, Bellilinea caldifistulae GOMI-1, Leptolinea tardivitalis YMTK-2, Levilinea saccharolytica KIBI-1,Longilinea arvoryzae KOME-1, Previously Described as Members of the Anaerolineaceae (Chloroflexi).</title>
        <authorList>
            <person name="Sekiguchi Y."/>
            <person name="Ohashi A."/>
            <person name="Matsuura N."/>
            <person name="Tourlousse M.D."/>
        </authorList>
    </citation>
    <scope>NUCLEOTIDE SEQUENCE [LARGE SCALE GENOMIC DNA]</scope>
    <source>
        <strain evidence="2">KOME-1</strain>
    </source>
</reference>
<dbReference type="Proteomes" id="UP000055060">
    <property type="component" value="Unassembled WGS sequence"/>
</dbReference>
<feature type="transmembrane region" description="Helical" evidence="1">
    <location>
        <begin position="381"/>
        <end position="399"/>
    </location>
</feature>
<keyword evidence="1" id="KW-0472">Membrane</keyword>
<sequence length="542" mass="60923">MHFFEKSKLDRNVFIYLLLAVLSTLSLIYCMQMDPWANSDTALYFNLAHNIAEGNGFVTNYPSGRLSFAGLNPPFYSMSLAGLDLLNLSLIEGVIVGNVLICSVILIGCSIWAGRLTHNWLASLLVPLCLFLNLDFFTAFTGAMSEPLYLLLMLASLVTLLKGIAARQGGMPWLIFSAILAGLAAFTRFIGVSSILLGCAAILIFMHIRPLKKWLYSFLYGAIGAIPLSYWFFIKSRSYSTDVNRSFVIPEDFIHRCAVFLYGIYDTILKWIPPANLIPDIRPRRVVVLVICSVILGFFIALNFKHYRALWVKHDSRLVVLLVLLLFVISYTFILFASSVFSSIPPDIYGRTLLPLLPGFLLILAILLGISFDGFGNRRSVFTFAILLAFVAGYLPASAKNTFDWATNRHNMEEGYLQAKYVHSELLEVIRNLPSESRLISNQDAVILLHTNKYPYGFPEFNCESIRARKGIPFGSGETADDRRYRDGLLLAMFNDDVARLFIDCLPENWIASRNIFFSQSIPIVVTSDGTIYRYDLNTAKP</sequence>
<keyword evidence="1" id="KW-0812">Transmembrane</keyword>
<evidence type="ECO:0000313" key="2">
    <source>
        <dbReference type="EMBL" id="GAP13270.1"/>
    </source>
</evidence>
<proteinExistence type="predicted"/>
<evidence type="ECO:0008006" key="4">
    <source>
        <dbReference type="Google" id="ProtNLM"/>
    </source>
</evidence>
<name>A0A0S7BFK0_9CHLR</name>
<dbReference type="STRING" id="360412.LARV_01023"/>